<dbReference type="STRING" id="1184609.KILIM_034_00080"/>
<dbReference type="InterPro" id="IPR045865">
    <property type="entry name" value="ACT-like_dom_sf"/>
</dbReference>
<dbReference type="AlphaFoldDB" id="K6XBQ9"/>
<feature type="domain" description="CASTOR ACT" evidence="2">
    <location>
        <begin position="91"/>
        <end position="144"/>
    </location>
</feature>
<name>K6XBQ9_9MICO</name>
<dbReference type="Gene3D" id="3.30.2130.10">
    <property type="entry name" value="VC0802-like"/>
    <property type="match status" value="1"/>
</dbReference>
<dbReference type="SUPFAM" id="SSF55021">
    <property type="entry name" value="ACT-like"/>
    <property type="match status" value="2"/>
</dbReference>
<gene>
    <name evidence="3" type="ORF">KILIM_034_00080</name>
</gene>
<evidence type="ECO:0000313" key="3">
    <source>
        <dbReference type="EMBL" id="GAB96259.1"/>
    </source>
</evidence>
<reference evidence="3 4" key="1">
    <citation type="submission" date="2012-08" db="EMBL/GenBank/DDBJ databases">
        <title>Whole genome shotgun sequence of Kineosphaera limosa NBRC 100340.</title>
        <authorList>
            <person name="Yoshida I."/>
            <person name="Isaki S."/>
            <person name="Hosoyama A."/>
            <person name="Tsuchikane K."/>
            <person name="Katsumata H."/>
            <person name="Ando Y."/>
            <person name="Ohji S."/>
            <person name="Hamada M."/>
            <person name="Tamura T."/>
            <person name="Yamazoe A."/>
            <person name="Yamazaki S."/>
            <person name="Fujita N."/>
        </authorList>
    </citation>
    <scope>NUCLEOTIDE SEQUENCE [LARGE SCALE GENOMIC DNA]</scope>
    <source>
        <strain evidence="3 4">NBRC 100340</strain>
    </source>
</reference>
<accession>K6XBQ9</accession>
<evidence type="ECO:0000313" key="4">
    <source>
        <dbReference type="Proteomes" id="UP000008366"/>
    </source>
</evidence>
<keyword evidence="4" id="KW-1185">Reference proteome</keyword>
<feature type="compositionally biased region" description="Polar residues" evidence="1">
    <location>
        <begin position="10"/>
        <end position="27"/>
    </location>
</feature>
<dbReference type="EMBL" id="BAHD01000034">
    <property type="protein sequence ID" value="GAB96259.1"/>
    <property type="molecule type" value="Genomic_DNA"/>
</dbReference>
<dbReference type="Proteomes" id="UP000008366">
    <property type="component" value="Unassembled WGS sequence"/>
</dbReference>
<proteinExistence type="predicted"/>
<dbReference type="Pfam" id="PF13840">
    <property type="entry name" value="ACT_7"/>
    <property type="match status" value="1"/>
</dbReference>
<dbReference type="InterPro" id="IPR027795">
    <property type="entry name" value="CASTOR_ACT_dom"/>
</dbReference>
<comment type="caution">
    <text evidence="3">The sequence shown here is derived from an EMBL/GenBank/DDBJ whole genome shotgun (WGS) entry which is preliminary data.</text>
</comment>
<organism evidence="3 4">
    <name type="scientific">Kineosphaera limosa NBRC 100340</name>
    <dbReference type="NCBI Taxonomy" id="1184609"/>
    <lineage>
        <taxon>Bacteria</taxon>
        <taxon>Bacillati</taxon>
        <taxon>Actinomycetota</taxon>
        <taxon>Actinomycetes</taxon>
        <taxon>Micrococcales</taxon>
        <taxon>Dermatophilaceae</taxon>
        <taxon>Kineosphaera</taxon>
    </lineage>
</organism>
<evidence type="ECO:0000259" key="2">
    <source>
        <dbReference type="Pfam" id="PF13840"/>
    </source>
</evidence>
<feature type="region of interest" description="Disordered" evidence="1">
    <location>
        <begin position="1"/>
        <end position="29"/>
    </location>
</feature>
<sequence length="177" mass="18358">MITEAEPTEPGSSPSGAVQAESTQPETDQPVWTLALHTEPVKIARLEPGSPIPTWARSGGPLASVTWNAHETSVVAAADAVPIGVDQAGPFLAFEVQGPLDFTLVGVLRDLLDPLTGVGVSVVTMSTFDTDWFLVPLEQVGAVTDVWRAAGHTIAQTASAGVGTTATHPKKANRSPS</sequence>
<evidence type="ECO:0000256" key="1">
    <source>
        <dbReference type="SAM" id="MobiDB-lite"/>
    </source>
</evidence>
<dbReference type="RefSeq" id="WP_006592791.1">
    <property type="nucleotide sequence ID" value="NZ_BAHD01000034.1"/>
</dbReference>
<dbReference type="eggNOG" id="COG3603">
    <property type="taxonomic scope" value="Bacteria"/>
</dbReference>
<protein>
    <recommendedName>
        <fullName evidence="2">CASTOR ACT domain-containing protein</fullName>
    </recommendedName>
</protein>